<evidence type="ECO:0000313" key="2">
    <source>
        <dbReference type="Proteomes" id="UP001056201"/>
    </source>
</evidence>
<dbReference type="Proteomes" id="UP001056201">
    <property type="component" value="Chromosome 1"/>
</dbReference>
<dbReference type="SUPFAM" id="SSF51182">
    <property type="entry name" value="RmlC-like cupins"/>
    <property type="match status" value="1"/>
</dbReference>
<sequence length="120" mass="13449">MRNTTEMASEPGVGSRKLFENDKVIVWDFVLPAGAETPVHTHDHSYMWFAVQGAPLQIYDEHGNDVGLFPVPTNGIFELKVQDGTIEVMSEIGKGVKVPAKHKAKNVGKEDYREILVEWK</sequence>
<name>A0ABY4S4M4_AQUTE</name>
<dbReference type="EMBL" id="CP097635">
    <property type="protein sequence ID" value="URI07645.1"/>
    <property type="molecule type" value="Genomic_DNA"/>
</dbReference>
<organism evidence="1 2">
    <name type="scientific">Aquincola tertiaricarbonis</name>
    <dbReference type="NCBI Taxonomy" id="391953"/>
    <lineage>
        <taxon>Bacteria</taxon>
        <taxon>Pseudomonadati</taxon>
        <taxon>Pseudomonadota</taxon>
        <taxon>Betaproteobacteria</taxon>
        <taxon>Burkholderiales</taxon>
        <taxon>Sphaerotilaceae</taxon>
        <taxon>Aquincola</taxon>
    </lineage>
</organism>
<evidence type="ECO:0000313" key="1">
    <source>
        <dbReference type="EMBL" id="URI07645.1"/>
    </source>
</evidence>
<accession>A0ABY4S4M4</accession>
<gene>
    <name evidence="1" type="ORF">MW290_03230</name>
</gene>
<reference evidence="1" key="1">
    <citation type="submission" date="2022-05" db="EMBL/GenBank/DDBJ databases">
        <title>An RpoN-dependent PEP-CTERM gene is involved in floc formation of an Aquincola tertiaricarbonis strain.</title>
        <authorList>
            <person name="Qiu D."/>
            <person name="Xia M."/>
        </authorList>
    </citation>
    <scope>NUCLEOTIDE SEQUENCE</scope>
    <source>
        <strain evidence="1">RN12</strain>
    </source>
</reference>
<keyword evidence="2" id="KW-1185">Reference proteome</keyword>
<dbReference type="Gene3D" id="2.60.120.10">
    <property type="entry name" value="Jelly Rolls"/>
    <property type="match status" value="1"/>
</dbReference>
<evidence type="ECO:0008006" key="3">
    <source>
        <dbReference type="Google" id="ProtNLM"/>
    </source>
</evidence>
<dbReference type="RefSeq" id="WP_250195878.1">
    <property type="nucleotide sequence ID" value="NZ_CP097635.1"/>
</dbReference>
<dbReference type="InterPro" id="IPR011051">
    <property type="entry name" value="RmlC_Cupin_sf"/>
</dbReference>
<proteinExistence type="predicted"/>
<dbReference type="InterPro" id="IPR014710">
    <property type="entry name" value="RmlC-like_jellyroll"/>
</dbReference>
<protein>
    <recommendedName>
        <fullName evidence="3">Cupin 2 conserved barrel domain-containing protein</fullName>
    </recommendedName>
</protein>